<evidence type="ECO:0008006" key="3">
    <source>
        <dbReference type="Google" id="ProtNLM"/>
    </source>
</evidence>
<dbReference type="EMBL" id="CAWUPB010001173">
    <property type="protein sequence ID" value="CAK7347211.1"/>
    <property type="molecule type" value="Genomic_DNA"/>
</dbReference>
<proteinExistence type="predicted"/>
<keyword evidence="2" id="KW-1185">Reference proteome</keyword>
<dbReference type="Proteomes" id="UP001314170">
    <property type="component" value="Unassembled WGS sequence"/>
</dbReference>
<evidence type="ECO:0000313" key="1">
    <source>
        <dbReference type="EMBL" id="CAK7347211.1"/>
    </source>
</evidence>
<protein>
    <recommendedName>
        <fullName evidence="3">Pentatricopeptide repeat-containing protein</fullName>
    </recommendedName>
</protein>
<comment type="caution">
    <text evidence="1">The sequence shown here is derived from an EMBL/GenBank/DDBJ whole genome shotgun (WGS) entry which is preliminary data.</text>
</comment>
<gene>
    <name evidence="1" type="ORF">DCAF_LOCUS19895</name>
</gene>
<dbReference type="AlphaFoldDB" id="A0AAV1S7D5"/>
<evidence type="ECO:0000313" key="2">
    <source>
        <dbReference type="Proteomes" id="UP001314170"/>
    </source>
</evidence>
<organism evidence="1 2">
    <name type="scientific">Dovyalis caffra</name>
    <dbReference type="NCBI Taxonomy" id="77055"/>
    <lineage>
        <taxon>Eukaryota</taxon>
        <taxon>Viridiplantae</taxon>
        <taxon>Streptophyta</taxon>
        <taxon>Embryophyta</taxon>
        <taxon>Tracheophyta</taxon>
        <taxon>Spermatophyta</taxon>
        <taxon>Magnoliopsida</taxon>
        <taxon>eudicotyledons</taxon>
        <taxon>Gunneridae</taxon>
        <taxon>Pentapetalae</taxon>
        <taxon>rosids</taxon>
        <taxon>fabids</taxon>
        <taxon>Malpighiales</taxon>
        <taxon>Salicaceae</taxon>
        <taxon>Flacourtieae</taxon>
        <taxon>Dovyalis</taxon>
    </lineage>
</organism>
<sequence length="104" mass="11926">MDKAIDAMKKGFAVLKLERCHWRPSHGILMAIAEHFEKHGNFEDGNHYIEVVHRLGVATLPLYKLFLRMHLNAQRPALGILKMMEKDKVKLDDETSALVQAFNS</sequence>
<reference evidence="1 2" key="1">
    <citation type="submission" date="2024-01" db="EMBL/GenBank/DDBJ databases">
        <authorList>
            <person name="Waweru B."/>
        </authorList>
    </citation>
    <scope>NUCLEOTIDE SEQUENCE [LARGE SCALE GENOMIC DNA]</scope>
</reference>
<name>A0AAV1S7D5_9ROSI</name>
<accession>A0AAV1S7D5</accession>